<reference evidence="2" key="1">
    <citation type="journal article" date="2023" name="Science">
        <title>Elucidation of the pathway for biosynthesis of saponin adjuvants from the soapbark tree.</title>
        <authorList>
            <person name="Reed J."/>
            <person name="Orme A."/>
            <person name="El-Demerdash A."/>
            <person name="Owen C."/>
            <person name="Martin L.B.B."/>
            <person name="Misra R.C."/>
            <person name="Kikuchi S."/>
            <person name="Rejzek M."/>
            <person name="Martin A.C."/>
            <person name="Harkess A."/>
            <person name="Leebens-Mack J."/>
            <person name="Louveau T."/>
            <person name="Stephenson M.J."/>
            <person name="Osbourn A."/>
        </authorList>
    </citation>
    <scope>NUCLEOTIDE SEQUENCE</scope>
    <source>
        <strain evidence="2">S10</strain>
    </source>
</reference>
<dbReference type="KEGG" id="qsa:O6P43_013832"/>
<accession>A0AAD7LTC1</accession>
<feature type="region of interest" description="Disordered" evidence="1">
    <location>
        <begin position="45"/>
        <end position="144"/>
    </location>
</feature>
<dbReference type="Proteomes" id="UP001163823">
    <property type="component" value="Chromosome 6"/>
</dbReference>
<organism evidence="2 3">
    <name type="scientific">Quillaja saponaria</name>
    <name type="common">Soap bark tree</name>
    <dbReference type="NCBI Taxonomy" id="32244"/>
    <lineage>
        <taxon>Eukaryota</taxon>
        <taxon>Viridiplantae</taxon>
        <taxon>Streptophyta</taxon>
        <taxon>Embryophyta</taxon>
        <taxon>Tracheophyta</taxon>
        <taxon>Spermatophyta</taxon>
        <taxon>Magnoliopsida</taxon>
        <taxon>eudicotyledons</taxon>
        <taxon>Gunneridae</taxon>
        <taxon>Pentapetalae</taxon>
        <taxon>rosids</taxon>
        <taxon>fabids</taxon>
        <taxon>Fabales</taxon>
        <taxon>Quillajaceae</taxon>
        <taxon>Quillaja</taxon>
    </lineage>
</organism>
<evidence type="ECO:0000256" key="1">
    <source>
        <dbReference type="SAM" id="MobiDB-lite"/>
    </source>
</evidence>
<feature type="compositionally biased region" description="Basic and acidic residues" evidence="1">
    <location>
        <begin position="46"/>
        <end position="101"/>
    </location>
</feature>
<comment type="caution">
    <text evidence="2">The sequence shown here is derived from an EMBL/GenBank/DDBJ whole genome shotgun (WGS) entry which is preliminary data.</text>
</comment>
<evidence type="ECO:0000313" key="2">
    <source>
        <dbReference type="EMBL" id="KAJ7963950.1"/>
    </source>
</evidence>
<protein>
    <submittedName>
        <fullName evidence="2">Uncharacterized protein</fullName>
    </submittedName>
</protein>
<name>A0AAD7LTC1_QUISA</name>
<dbReference type="EMBL" id="JARAOO010000006">
    <property type="protein sequence ID" value="KAJ7963950.1"/>
    <property type="molecule type" value="Genomic_DNA"/>
</dbReference>
<feature type="compositionally biased region" description="Basic and acidic residues" evidence="1">
    <location>
        <begin position="109"/>
        <end position="134"/>
    </location>
</feature>
<gene>
    <name evidence="2" type="ORF">O6P43_013832</name>
</gene>
<keyword evidence="3" id="KW-1185">Reference proteome</keyword>
<dbReference type="AlphaFoldDB" id="A0AAD7LTC1"/>
<evidence type="ECO:0000313" key="3">
    <source>
        <dbReference type="Proteomes" id="UP001163823"/>
    </source>
</evidence>
<sequence length="144" mass="17032">MSVKGVSKRQLLVEVNLPLLYLSNLRLGRRKEGGRHHLQVLHCFRRREEDPKRKEDAKEGGRCRGRREGGRKTRAEQGRRAGTPSRDRARTRSREEREGGRKTRRKTRMREEGGRKTRRREEDEEQGRGGRRNEQQGGRPKKKR</sequence>
<proteinExistence type="predicted"/>